<dbReference type="EC" id="2.4.1.227" evidence="10"/>
<feature type="binding site" evidence="10">
    <location>
        <position position="287"/>
    </location>
    <ligand>
        <name>UDP-N-acetyl-alpha-D-glucosamine</name>
        <dbReference type="ChEBI" id="CHEBI:57705"/>
    </ligand>
</feature>
<dbReference type="EMBL" id="CP011787">
    <property type="protein sequence ID" value="AKZ66049.1"/>
    <property type="molecule type" value="Genomic_DNA"/>
</dbReference>
<evidence type="ECO:0000256" key="3">
    <source>
        <dbReference type="ARBA" id="ARBA00022676"/>
    </source>
</evidence>
<feature type="domain" description="Glycosyltransferase family 28 N-terminal" evidence="11">
    <location>
        <begin position="8"/>
        <end position="144"/>
    </location>
</feature>
<dbReference type="GO" id="GO:0005975">
    <property type="term" value="P:carbohydrate metabolic process"/>
    <property type="evidence" value="ECO:0007669"/>
    <property type="project" value="InterPro"/>
</dbReference>
<evidence type="ECO:0000256" key="10">
    <source>
        <dbReference type="HAMAP-Rule" id="MF_00033"/>
    </source>
</evidence>
<accession>A0A0K2BLJ2</accession>
<evidence type="ECO:0000313" key="14">
    <source>
        <dbReference type="Proteomes" id="UP000056466"/>
    </source>
</evidence>
<proteinExistence type="inferred from homology"/>
<comment type="similarity">
    <text evidence="10">Belongs to the glycosyltransferase 28 family. MurG subfamily.</text>
</comment>
<reference evidence="13 14" key="1">
    <citation type="submission" date="2015-06" db="EMBL/GenBank/DDBJ databases">
        <title>Lineage-specific patterns of genome deterioration in obligate symbionts.</title>
        <authorList>
            <person name="Bennett G.M."/>
            <person name="McCutcheon J.P."/>
            <person name="McDonald B.R."/>
            <person name="Moran N.A."/>
        </authorList>
    </citation>
    <scope>NUCLEOTIDE SEQUENCE [LARGE SCALE GENOMIC DNA]</scope>
    <source>
        <strain evidence="13 14">B-GSS</strain>
    </source>
</reference>
<protein>
    <recommendedName>
        <fullName evidence="10">UDP-N-acetylglucosamine--N-acetylmuramyl-(pentapeptide) pyrophosphoryl-undecaprenol N-acetylglucosamine transferase</fullName>
        <ecNumber evidence="10">2.4.1.227</ecNumber>
    </recommendedName>
    <alternativeName>
        <fullName evidence="10">Undecaprenyl-PP-MurNAc-pentapeptide-UDPGlcNAc GlcNAc transferase</fullName>
    </alternativeName>
</protein>
<sequence length="353" mass="38972">MINSKKLIVIAGGTGGHIFPGLAVANYLISQGWEILWLGTSNNIDSYLLSKYKIKGHFIYLYGLRGQVLKKKILAPFYILSALLKSKRIMQKWRPDVVLSMGGYISGPGGLAAWICGIPLVVHEQNRIVGLTNYWLAKIANKVLQAFPGALPNAHIVGNPVRKEIIELPEPSLRLRGRTGLIRILVIGGSQGAIILNKILPDVAAKLFYMCTFWHQVGKGAIAEVQKAYSAVRETQYKIVEFIDDIATAYAWADLVICRSGALTVSELAIVGLPAIFVPFMHKDRQQYFNARLLEQVGAAKIIEQSKFTADNIINIICSLNHKKLLKMAQSARSLAITDSTEKVAHQLITTIK</sequence>
<comment type="function">
    <text evidence="10">Cell wall formation. Catalyzes the transfer of a GlcNAc subunit on undecaprenyl-pyrophosphoryl-MurNAc-pentapeptide (lipid intermediate I) to form undecaprenyl-pyrophosphoryl-MurNAc-(pentapeptide)GlcNAc (lipid intermediate II).</text>
</comment>
<dbReference type="GO" id="GO:0051301">
    <property type="term" value="P:cell division"/>
    <property type="evidence" value="ECO:0007669"/>
    <property type="project" value="UniProtKB-KW"/>
</dbReference>
<dbReference type="GO" id="GO:0009252">
    <property type="term" value="P:peptidoglycan biosynthetic process"/>
    <property type="evidence" value="ECO:0007669"/>
    <property type="project" value="UniProtKB-UniRule"/>
</dbReference>
<dbReference type="OrthoDB" id="9808936at2"/>
<name>A0A0K2BLJ2_9GAMM</name>
<evidence type="ECO:0000256" key="1">
    <source>
        <dbReference type="ARBA" id="ARBA00022475"/>
    </source>
</evidence>
<dbReference type="NCBIfam" id="TIGR01133">
    <property type="entry name" value="murG"/>
    <property type="match status" value="1"/>
</dbReference>
<feature type="binding site" evidence="10">
    <location>
        <position position="126"/>
    </location>
    <ligand>
        <name>UDP-N-acetyl-alpha-D-glucosamine</name>
        <dbReference type="ChEBI" id="CHEBI:57705"/>
    </ligand>
</feature>
<feature type="binding site" evidence="10">
    <location>
        <position position="162"/>
    </location>
    <ligand>
        <name>UDP-N-acetyl-alpha-D-glucosamine</name>
        <dbReference type="ChEBI" id="CHEBI:57705"/>
    </ligand>
</feature>
<feature type="binding site" evidence="10">
    <location>
        <position position="190"/>
    </location>
    <ligand>
        <name>UDP-N-acetyl-alpha-D-glucosamine</name>
        <dbReference type="ChEBI" id="CHEBI:57705"/>
    </ligand>
</feature>
<dbReference type="AlphaFoldDB" id="A0A0K2BLJ2"/>
<keyword evidence="4 10" id="KW-0808">Transferase</keyword>
<dbReference type="GO" id="GO:0051991">
    <property type="term" value="F:UDP-N-acetyl-D-glucosamine:N-acetylmuramoyl-L-alanyl-D-glutamyl-meso-2,6-diaminopimelyl-D-alanyl-D-alanine-diphosphoundecaprenol 4-beta-N-acetylglucosaminlytransferase activity"/>
    <property type="evidence" value="ECO:0007669"/>
    <property type="project" value="RHEA"/>
</dbReference>
<feature type="domain" description="Glycosyl transferase family 28 C-terminal" evidence="12">
    <location>
        <begin position="184"/>
        <end position="334"/>
    </location>
</feature>
<keyword evidence="9 10" id="KW-0961">Cell wall biogenesis/degradation</keyword>
<dbReference type="PATRIC" id="fig|186490.8.peg.437"/>
<dbReference type="KEGG" id="bcig:AB162_466"/>
<keyword evidence="3 10" id="KW-0328">Glycosyltransferase</keyword>
<dbReference type="Pfam" id="PF03033">
    <property type="entry name" value="Glyco_transf_28"/>
    <property type="match status" value="1"/>
</dbReference>
<dbReference type="SUPFAM" id="SSF53756">
    <property type="entry name" value="UDP-Glycosyltransferase/glycogen phosphorylase"/>
    <property type="match status" value="1"/>
</dbReference>
<feature type="binding site" evidence="10">
    <location>
        <begin position="262"/>
        <end position="267"/>
    </location>
    <ligand>
        <name>UDP-N-acetyl-alpha-D-glucosamine</name>
        <dbReference type="ChEBI" id="CHEBI:57705"/>
    </ligand>
</feature>
<keyword evidence="7 10" id="KW-0472">Membrane</keyword>
<dbReference type="PANTHER" id="PTHR21015">
    <property type="entry name" value="UDP-N-ACETYLGLUCOSAMINE--N-ACETYLMURAMYL-(PENTAPEPTIDE) PYROPHOSPHORYL-UNDECAPRENOL N-ACETYLGLUCOSAMINE TRANSFERASE 1"/>
    <property type="match status" value="1"/>
</dbReference>
<keyword evidence="14" id="KW-1185">Reference proteome</keyword>
<dbReference type="GO" id="GO:0050511">
    <property type="term" value="F:undecaprenyldiphospho-muramoylpentapeptide beta-N-acetylglucosaminyltransferase activity"/>
    <property type="evidence" value="ECO:0007669"/>
    <property type="project" value="UniProtKB-UniRule"/>
</dbReference>
<dbReference type="UniPathway" id="UPA00219"/>
<evidence type="ECO:0000256" key="5">
    <source>
        <dbReference type="ARBA" id="ARBA00022960"/>
    </source>
</evidence>
<dbReference type="RefSeq" id="WP_053097127.1">
    <property type="nucleotide sequence ID" value="NZ_CP011787.1"/>
</dbReference>
<evidence type="ECO:0000256" key="8">
    <source>
        <dbReference type="ARBA" id="ARBA00023306"/>
    </source>
</evidence>
<comment type="catalytic activity">
    <reaction evidence="10">
        <text>di-trans,octa-cis-undecaprenyl diphospho-N-acetyl-alpha-D-muramoyl-L-alanyl-D-glutamyl-meso-2,6-diaminopimeloyl-D-alanyl-D-alanine + UDP-N-acetyl-alpha-D-glucosamine = di-trans,octa-cis-undecaprenyl diphospho-[N-acetyl-alpha-D-glucosaminyl-(1-&gt;4)]-N-acetyl-alpha-D-muramoyl-L-alanyl-D-glutamyl-meso-2,6-diaminopimeloyl-D-alanyl-D-alanine + UDP + H(+)</text>
        <dbReference type="Rhea" id="RHEA:31227"/>
        <dbReference type="ChEBI" id="CHEBI:15378"/>
        <dbReference type="ChEBI" id="CHEBI:57705"/>
        <dbReference type="ChEBI" id="CHEBI:58223"/>
        <dbReference type="ChEBI" id="CHEBI:61387"/>
        <dbReference type="ChEBI" id="CHEBI:61388"/>
        <dbReference type="EC" id="2.4.1.227"/>
    </reaction>
</comment>
<evidence type="ECO:0000259" key="11">
    <source>
        <dbReference type="Pfam" id="PF03033"/>
    </source>
</evidence>
<evidence type="ECO:0000256" key="2">
    <source>
        <dbReference type="ARBA" id="ARBA00022618"/>
    </source>
</evidence>
<dbReference type="InterPro" id="IPR004276">
    <property type="entry name" value="GlycoTrans_28_N"/>
</dbReference>
<dbReference type="Pfam" id="PF04101">
    <property type="entry name" value="Glyco_tran_28_C"/>
    <property type="match status" value="1"/>
</dbReference>
<dbReference type="InterPro" id="IPR007235">
    <property type="entry name" value="Glyco_trans_28_C"/>
</dbReference>
<feature type="binding site" evidence="10">
    <location>
        <begin position="14"/>
        <end position="16"/>
    </location>
    <ligand>
        <name>UDP-N-acetyl-alpha-D-glucosamine</name>
        <dbReference type="ChEBI" id="CHEBI:57705"/>
    </ligand>
</feature>
<dbReference type="Proteomes" id="UP000056466">
    <property type="component" value="Chromosome"/>
</dbReference>
<evidence type="ECO:0000313" key="13">
    <source>
        <dbReference type="EMBL" id="AKZ66049.1"/>
    </source>
</evidence>
<dbReference type="InterPro" id="IPR006009">
    <property type="entry name" value="GlcNAc_MurG"/>
</dbReference>
<dbReference type="PANTHER" id="PTHR21015:SF22">
    <property type="entry name" value="GLYCOSYLTRANSFERASE"/>
    <property type="match status" value="1"/>
</dbReference>
<evidence type="ECO:0000259" key="12">
    <source>
        <dbReference type="Pfam" id="PF04101"/>
    </source>
</evidence>
<keyword evidence="2 10" id="KW-0132">Cell division</keyword>
<evidence type="ECO:0000256" key="9">
    <source>
        <dbReference type="ARBA" id="ARBA00023316"/>
    </source>
</evidence>
<comment type="pathway">
    <text evidence="10">Cell wall biogenesis; peptidoglycan biosynthesis.</text>
</comment>
<keyword evidence="1 10" id="KW-1003">Cell membrane</keyword>
<evidence type="ECO:0000256" key="4">
    <source>
        <dbReference type="ARBA" id="ARBA00022679"/>
    </source>
</evidence>
<organism evidence="13 14">
    <name type="scientific">Candidatus Palibaumannia cicadellinicola</name>
    <dbReference type="NCBI Taxonomy" id="186490"/>
    <lineage>
        <taxon>Bacteria</taxon>
        <taxon>Pseudomonadati</taxon>
        <taxon>Pseudomonadota</taxon>
        <taxon>Gammaproteobacteria</taxon>
        <taxon>Candidatus Palibaumannia</taxon>
    </lineage>
</organism>
<dbReference type="GO" id="GO:0005886">
    <property type="term" value="C:plasma membrane"/>
    <property type="evidence" value="ECO:0007669"/>
    <property type="project" value="UniProtKB-SubCell"/>
</dbReference>
<comment type="subcellular location">
    <subcellularLocation>
        <location evidence="10">Cell membrane</location>
        <topology evidence="10">Peripheral membrane protein</topology>
        <orientation evidence="10">Cytoplasmic side</orientation>
    </subcellularLocation>
</comment>
<feature type="binding site" evidence="10">
    <location>
        <position position="243"/>
    </location>
    <ligand>
        <name>UDP-N-acetyl-alpha-D-glucosamine</name>
        <dbReference type="ChEBI" id="CHEBI:57705"/>
    </ligand>
</feature>
<gene>
    <name evidence="10 13" type="primary">murG</name>
    <name evidence="13" type="ORF">AB162_466</name>
</gene>
<dbReference type="HAMAP" id="MF_00033">
    <property type="entry name" value="MurG"/>
    <property type="match status" value="1"/>
</dbReference>
<dbReference type="Gene3D" id="3.40.50.2000">
    <property type="entry name" value="Glycogen Phosphorylase B"/>
    <property type="match status" value="2"/>
</dbReference>
<keyword evidence="5 10" id="KW-0133">Cell shape</keyword>
<dbReference type="CDD" id="cd03785">
    <property type="entry name" value="GT28_MurG"/>
    <property type="match status" value="1"/>
</dbReference>
<keyword evidence="6 10" id="KW-0573">Peptidoglycan synthesis</keyword>
<keyword evidence="8 10" id="KW-0131">Cell cycle</keyword>
<dbReference type="GO" id="GO:0008360">
    <property type="term" value="P:regulation of cell shape"/>
    <property type="evidence" value="ECO:0007669"/>
    <property type="project" value="UniProtKB-KW"/>
</dbReference>
<evidence type="ECO:0000256" key="7">
    <source>
        <dbReference type="ARBA" id="ARBA00023136"/>
    </source>
</evidence>
<dbReference type="GO" id="GO:0071555">
    <property type="term" value="P:cell wall organization"/>
    <property type="evidence" value="ECO:0007669"/>
    <property type="project" value="UniProtKB-KW"/>
</dbReference>
<evidence type="ECO:0000256" key="6">
    <source>
        <dbReference type="ARBA" id="ARBA00022984"/>
    </source>
</evidence>